<feature type="domain" description="Radical SAM core" evidence="6">
    <location>
        <begin position="101"/>
        <end position="326"/>
    </location>
</feature>
<evidence type="ECO:0000259" key="6">
    <source>
        <dbReference type="PROSITE" id="PS51918"/>
    </source>
</evidence>
<dbReference type="InterPro" id="IPR058240">
    <property type="entry name" value="rSAM_sf"/>
</dbReference>
<dbReference type="PANTHER" id="PTHR43273">
    <property type="entry name" value="ANAEROBIC SULFATASE-MATURATING ENZYME HOMOLOG ASLB-RELATED"/>
    <property type="match status" value="1"/>
</dbReference>
<dbReference type="EMBL" id="JACJKS010000010">
    <property type="protein sequence ID" value="MBM6948668.1"/>
    <property type="molecule type" value="Genomic_DNA"/>
</dbReference>
<dbReference type="CDD" id="cd21124">
    <property type="entry name" value="SPASM_CteB-like"/>
    <property type="match status" value="1"/>
</dbReference>
<keyword evidence="4" id="KW-0408">Iron</keyword>
<dbReference type="NCBIfam" id="TIGR03974">
    <property type="entry name" value="rSAM_six_Cys"/>
    <property type="match status" value="1"/>
</dbReference>
<reference evidence="7" key="1">
    <citation type="submission" date="2020-08" db="EMBL/GenBank/DDBJ databases">
        <authorList>
            <person name="Cejkova D."/>
            <person name="Kubasova T."/>
            <person name="Jahodarova E."/>
            <person name="Rychlik I."/>
        </authorList>
    </citation>
    <scope>NUCLEOTIDE SEQUENCE</scope>
    <source>
        <strain evidence="7">An582</strain>
    </source>
</reference>
<comment type="caution">
    <text evidence="7">The sequence shown here is derived from an EMBL/GenBank/DDBJ whole genome shotgun (WGS) entry which is preliminary data.</text>
</comment>
<dbReference type="AlphaFoldDB" id="A0A939BGZ0"/>
<gene>
    <name evidence="7" type="primary">scfB</name>
    <name evidence="7" type="ORF">H6A20_08395</name>
</gene>
<dbReference type="SUPFAM" id="SSF102114">
    <property type="entry name" value="Radical SAM enzymes"/>
    <property type="match status" value="1"/>
</dbReference>
<comment type="cofactor">
    <cofactor evidence="1">
        <name>[4Fe-4S] cluster</name>
        <dbReference type="ChEBI" id="CHEBI:49883"/>
    </cofactor>
</comment>
<keyword evidence="3" id="KW-0479">Metal-binding</keyword>
<organism evidence="7 8">
    <name type="scientific">Mordavella massiliensis</name>
    <dbReference type="NCBI Taxonomy" id="1871024"/>
    <lineage>
        <taxon>Bacteria</taxon>
        <taxon>Bacillati</taxon>
        <taxon>Bacillota</taxon>
        <taxon>Clostridia</taxon>
        <taxon>Eubacteriales</taxon>
        <taxon>Clostridiaceae</taxon>
        <taxon>Mordavella</taxon>
    </lineage>
</organism>
<reference evidence="7" key="2">
    <citation type="journal article" date="2021" name="Sci. Rep.">
        <title>The distribution of antibiotic resistance genes in chicken gut microbiota commensals.</title>
        <authorList>
            <person name="Juricova H."/>
            <person name="Matiasovicova J."/>
            <person name="Kubasova T."/>
            <person name="Cejkova D."/>
            <person name="Rychlik I."/>
        </authorList>
    </citation>
    <scope>NUCLEOTIDE SEQUENCE</scope>
    <source>
        <strain evidence="7">An582</strain>
    </source>
</reference>
<proteinExistence type="predicted"/>
<dbReference type="NCBIfam" id="TIGR04085">
    <property type="entry name" value="rSAM_more_4Fe4S"/>
    <property type="match status" value="1"/>
</dbReference>
<evidence type="ECO:0000256" key="2">
    <source>
        <dbReference type="ARBA" id="ARBA00022691"/>
    </source>
</evidence>
<dbReference type="RefSeq" id="WP_204906679.1">
    <property type="nucleotide sequence ID" value="NZ_JACJKS010000010.1"/>
</dbReference>
<accession>A0A939BGZ0</accession>
<dbReference type="InterPro" id="IPR023885">
    <property type="entry name" value="4Fe4S-binding_SPASM_dom"/>
</dbReference>
<dbReference type="InterPro" id="IPR047602">
    <property type="entry name" value="SPASM_CteB-like"/>
</dbReference>
<dbReference type="SFLD" id="SFLDG01067">
    <property type="entry name" value="SPASM/twitch_domain_containing"/>
    <property type="match status" value="1"/>
</dbReference>
<sequence>MIHQYRNNGYNIVLDVNSGAVHVVDDLCYDAIAKLTEGQEPDPATLEDPQTEEALVEALKDRYEASEIREAWEDICELAQQGRLFTEDVYEPVLAQVKERKTVVKALCLHIAHDCNLACRYCFAEEGEYHGRRALMSYEVGRKALDFLIASSGNRRNLEVDFFGGEPLMNWQVVKDLVAYGREQEKLHDKHFRFTVTTNGVLLNDEIQDFINREMDNVVLSLDGRREINDRMRPFRNGKGSYDLIVPKFQKLADSRNQERYYVRGTFTRNNLDFSNDVLHFADLGFKQMSIEPVVGDETDPYAIREEDLPKICEEYDRLAKIMLEREKEGKGFNFFHFMIDLEGGPCLSKRLSGCGSGTEYLAVTPWGDLYPCHQFVGKEEFLMGNVDEGITRPEIADEFRGCNVYTKEKCRNCFAKFYCSGGCMANSYNFHGTIQDAYDIGCEMQRKRVECAIMMKAALADAAAGEEQA</sequence>
<keyword evidence="5" id="KW-0411">Iron-sulfur</keyword>
<dbReference type="CDD" id="cd01335">
    <property type="entry name" value="Radical_SAM"/>
    <property type="match status" value="1"/>
</dbReference>
<dbReference type="InterPro" id="IPR023867">
    <property type="entry name" value="Sulphatase_maturase_rSAM"/>
</dbReference>
<dbReference type="InterPro" id="IPR013785">
    <property type="entry name" value="Aldolase_TIM"/>
</dbReference>
<evidence type="ECO:0000256" key="4">
    <source>
        <dbReference type="ARBA" id="ARBA00023004"/>
    </source>
</evidence>
<dbReference type="GO" id="GO:0046872">
    <property type="term" value="F:metal ion binding"/>
    <property type="evidence" value="ECO:0007669"/>
    <property type="project" value="UniProtKB-KW"/>
</dbReference>
<evidence type="ECO:0000313" key="7">
    <source>
        <dbReference type="EMBL" id="MBM6948668.1"/>
    </source>
</evidence>
<dbReference type="GO" id="GO:0051536">
    <property type="term" value="F:iron-sulfur cluster binding"/>
    <property type="evidence" value="ECO:0007669"/>
    <property type="project" value="UniProtKB-KW"/>
</dbReference>
<dbReference type="SFLD" id="SFLDS00029">
    <property type="entry name" value="Radical_SAM"/>
    <property type="match status" value="1"/>
</dbReference>
<evidence type="ECO:0000256" key="3">
    <source>
        <dbReference type="ARBA" id="ARBA00022723"/>
    </source>
</evidence>
<dbReference type="SFLD" id="SFLDG01384">
    <property type="entry name" value="thioether_bond_formation_requi"/>
    <property type="match status" value="1"/>
</dbReference>
<dbReference type="Pfam" id="PF04055">
    <property type="entry name" value="Radical_SAM"/>
    <property type="match status" value="1"/>
</dbReference>
<evidence type="ECO:0000313" key="8">
    <source>
        <dbReference type="Proteomes" id="UP000705508"/>
    </source>
</evidence>
<dbReference type="InterPro" id="IPR007197">
    <property type="entry name" value="rSAM"/>
</dbReference>
<dbReference type="SFLD" id="SFLDG01386">
    <property type="entry name" value="main_SPASM_domain-containing"/>
    <property type="match status" value="1"/>
</dbReference>
<name>A0A939BGZ0_9CLOT</name>
<dbReference type="PANTHER" id="PTHR43273:SF8">
    <property type="entry name" value="RADICAL SAM DOMAIN PROTEIN"/>
    <property type="match status" value="1"/>
</dbReference>
<dbReference type="InterPro" id="IPR024025">
    <property type="entry name" value="SCIFF_rSAM_maturase"/>
</dbReference>
<dbReference type="Proteomes" id="UP000705508">
    <property type="component" value="Unassembled WGS sequence"/>
</dbReference>
<keyword evidence="2" id="KW-0949">S-adenosyl-L-methionine</keyword>
<protein>
    <submittedName>
        <fullName evidence="7">Thioether cross-link-forming SCIFF peptide maturase</fullName>
    </submittedName>
</protein>
<evidence type="ECO:0000256" key="1">
    <source>
        <dbReference type="ARBA" id="ARBA00001966"/>
    </source>
</evidence>
<dbReference type="PROSITE" id="PS51918">
    <property type="entry name" value="RADICAL_SAM"/>
    <property type="match status" value="1"/>
</dbReference>
<dbReference type="GO" id="GO:0016491">
    <property type="term" value="F:oxidoreductase activity"/>
    <property type="evidence" value="ECO:0007669"/>
    <property type="project" value="InterPro"/>
</dbReference>
<dbReference type="Gene3D" id="3.20.20.70">
    <property type="entry name" value="Aldolase class I"/>
    <property type="match status" value="1"/>
</dbReference>
<evidence type="ECO:0000256" key="5">
    <source>
        <dbReference type="ARBA" id="ARBA00023014"/>
    </source>
</evidence>